<reference evidence="2" key="1">
    <citation type="journal article" date="2021" name="Proc. Natl. Acad. Sci. U.S.A.">
        <title>A Catalog of Tens of Thousands of Viruses from Human Metagenomes Reveals Hidden Associations with Chronic Diseases.</title>
        <authorList>
            <person name="Tisza M.J."/>
            <person name="Buck C.B."/>
        </authorList>
    </citation>
    <scope>NUCLEOTIDE SEQUENCE</scope>
    <source>
        <strain evidence="2">CtvVI24</strain>
    </source>
</reference>
<organism evidence="2">
    <name type="scientific">Podoviridae sp. ctvVI24</name>
    <dbReference type="NCBI Taxonomy" id="2825285"/>
    <lineage>
        <taxon>Viruses</taxon>
        <taxon>Duplodnaviria</taxon>
        <taxon>Heunggongvirae</taxon>
        <taxon>Uroviricota</taxon>
        <taxon>Caudoviricetes</taxon>
    </lineage>
</organism>
<dbReference type="EMBL" id="BK016168">
    <property type="protein sequence ID" value="DAF99580.1"/>
    <property type="molecule type" value="Genomic_DNA"/>
</dbReference>
<protein>
    <submittedName>
        <fullName evidence="2">Uncharacterized protein</fullName>
    </submittedName>
</protein>
<sequence length="307" mass="32443">MSTTQHTGHYNLPTFGDNPNDRPSWRGDFTDAMTKIDNQMYTNATNTTTATAAANNANTAAQKAKESADNAAKLAQANKTDIAKQESYFSALGVTSVPTAQNLMSTINGKAENTALTALKGTVSTLSDTVVGKADAANVYTKAQSDTTFTEQGGYAGTAKTLDGRISSNASSISTVNSSLESLKKNGVDPIDVYHSIDSVYGTTVDYHAYYSPISKLVLLRVTITGSATNWSKGLNSAEQPVPPQYRPAGGLRELLAVFVGVGNTLPAHILFGIDSKGYPYVDQEGPNPITQANLGMSAMLSYFANL</sequence>
<accession>A0A8S5UYR9</accession>
<proteinExistence type="predicted"/>
<feature type="region of interest" description="Disordered" evidence="1">
    <location>
        <begin position="1"/>
        <end position="24"/>
    </location>
</feature>
<name>A0A8S5UYR9_9CAUD</name>
<dbReference type="EMBL" id="BK016168">
    <property type="protein sequence ID" value="DAF99588.1"/>
    <property type="molecule type" value="Genomic_DNA"/>
</dbReference>
<evidence type="ECO:0000313" key="2">
    <source>
        <dbReference type="EMBL" id="DAF99580.1"/>
    </source>
</evidence>
<evidence type="ECO:0000256" key="1">
    <source>
        <dbReference type="SAM" id="MobiDB-lite"/>
    </source>
</evidence>